<proteinExistence type="predicted"/>
<organism evidence="2 3">
    <name type="scientific">Planktothrix pseudagardhii</name>
    <dbReference type="NCBI Taxonomy" id="132604"/>
    <lineage>
        <taxon>Bacteria</taxon>
        <taxon>Bacillati</taxon>
        <taxon>Cyanobacteriota</taxon>
        <taxon>Cyanophyceae</taxon>
        <taxon>Oscillatoriophycideae</taxon>
        <taxon>Oscillatoriales</taxon>
        <taxon>Microcoleaceae</taxon>
        <taxon>Planktothrix</taxon>
    </lineage>
</organism>
<evidence type="ECO:0000313" key="2">
    <source>
        <dbReference type="EMBL" id="CAD5946079.1"/>
    </source>
</evidence>
<gene>
    <name evidence="2" type="ORF">NO713_02241</name>
</gene>
<accession>A0A9W4D0A0</accession>
<protein>
    <recommendedName>
        <fullName evidence="1">GmrSD restriction endonucleases N-terminal domain-containing protein</fullName>
    </recommendedName>
</protein>
<dbReference type="PANTHER" id="PTHR37292:SF2">
    <property type="entry name" value="DUF262 DOMAIN-CONTAINING PROTEIN"/>
    <property type="match status" value="1"/>
</dbReference>
<evidence type="ECO:0000313" key="3">
    <source>
        <dbReference type="Proteomes" id="UP001153719"/>
    </source>
</evidence>
<dbReference type="Pfam" id="PF03235">
    <property type="entry name" value="GmrSD_N"/>
    <property type="match status" value="1"/>
</dbReference>
<dbReference type="AlphaFoldDB" id="A0A9W4D0A0"/>
<dbReference type="Proteomes" id="UP001153719">
    <property type="component" value="Chromosome"/>
</dbReference>
<dbReference type="RefSeq" id="WP_254173735.1">
    <property type="nucleotide sequence ID" value="NZ_LR882967.1"/>
</dbReference>
<sequence length="174" mass="20487">MAETYYFIKDLINDVQRGRIRIPSFQRGFVWKSERVSLFIDSIYKGFPFGSVLIWRTRNCLRTERNLGPYKLPENDLEYPIDYVLDGQQRITSIFGIFQNYLTAGDSENTDLTNLFFELNSEESVPFQYLKDSTNYDATKFFPLKYVFDSPNYRKATRNLDENLAQQSCQCVRG</sequence>
<dbReference type="KEGG" id="ppsu:NO713_02241"/>
<reference evidence="2" key="1">
    <citation type="submission" date="2020-09" db="EMBL/GenBank/DDBJ databases">
        <authorList>
            <person name="Blom J."/>
        </authorList>
    </citation>
    <scope>NUCLEOTIDE SEQUENCE</scope>
    <source>
        <strain evidence="2">No.713</strain>
    </source>
</reference>
<evidence type="ECO:0000259" key="1">
    <source>
        <dbReference type="Pfam" id="PF03235"/>
    </source>
</evidence>
<keyword evidence="3" id="KW-1185">Reference proteome</keyword>
<dbReference type="PANTHER" id="PTHR37292">
    <property type="entry name" value="VNG6097C"/>
    <property type="match status" value="1"/>
</dbReference>
<dbReference type="EMBL" id="LR882967">
    <property type="protein sequence ID" value="CAD5946079.1"/>
    <property type="molecule type" value="Genomic_DNA"/>
</dbReference>
<feature type="domain" description="GmrSD restriction endonucleases N-terminal" evidence="1">
    <location>
        <begin position="8"/>
        <end position="136"/>
    </location>
</feature>
<name>A0A9W4D0A0_9CYAN</name>
<dbReference type="InterPro" id="IPR004919">
    <property type="entry name" value="GmrSD_N"/>
</dbReference>